<protein>
    <submittedName>
        <fullName evidence="4">L domain-like protein</fullName>
    </submittedName>
</protein>
<dbReference type="InterPro" id="IPR003591">
    <property type="entry name" value="Leu-rich_rpt_typical-subtyp"/>
</dbReference>
<evidence type="ECO:0000313" key="5">
    <source>
        <dbReference type="Proteomes" id="UP000235672"/>
    </source>
</evidence>
<evidence type="ECO:0000256" key="2">
    <source>
        <dbReference type="ARBA" id="ARBA00022737"/>
    </source>
</evidence>
<gene>
    <name evidence="4" type="ORF">NA56DRAFT_747524</name>
</gene>
<accession>A0A2J6Q9G6</accession>
<dbReference type="AlphaFoldDB" id="A0A2J6Q9G6"/>
<proteinExistence type="predicted"/>
<evidence type="ECO:0000313" key="4">
    <source>
        <dbReference type="EMBL" id="PMD22910.1"/>
    </source>
</evidence>
<feature type="compositionally biased region" description="Low complexity" evidence="3">
    <location>
        <begin position="349"/>
        <end position="374"/>
    </location>
</feature>
<feature type="compositionally biased region" description="Polar residues" evidence="3">
    <location>
        <begin position="61"/>
        <end position="83"/>
    </location>
</feature>
<feature type="region of interest" description="Disordered" evidence="3">
    <location>
        <begin position="111"/>
        <end position="387"/>
    </location>
</feature>
<feature type="compositionally biased region" description="Polar residues" evidence="3">
    <location>
        <begin position="375"/>
        <end position="384"/>
    </location>
</feature>
<feature type="compositionally biased region" description="Low complexity" evidence="3">
    <location>
        <begin position="8"/>
        <end position="31"/>
    </location>
</feature>
<dbReference type="InterPro" id="IPR032675">
    <property type="entry name" value="LRR_dom_sf"/>
</dbReference>
<dbReference type="GO" id="GO:0005737">
    <property type="term" value="C:cytoplasm"/>
    <property type="evidence" value="ECO:0007669"/>
    <property type="project" value="TreeGrafter"/>
</dbReference>
<dbReference type="OrthoDB" id="676979at2759"/>
<dbReference type="InterPro" id="IPR050216">
    <property type="entry name" value="LRR_domain-containing"/>
</dbReference>
<dbReference type="InterPro" id="IPR001611">
    <property type="entry name" value="Leu-rich_rpt"/>
</dbReference>
<keyword evidence="1" id="KW-0433">Leucine-rich repeat</keyword>
<dbReference type="SMART" id="SM00369">
    <property type="entry name" value="LRR_TYP"/>
    <property type="match status" value="9"/>
</dbReference>
<feature type="compositionally biased region" description="Basic and acidic residues" evidence="3">
    <location>
        <begin position="276"/>
        <end position="285"/>
    </location>
</feature>
<dbReference type="STRING" id="1745343.A0A2J6Q9G6"/>
<dbReference type="SUPFAM" id="SSF52058">
    <property type="entry name" value="L domain-like"/>
    <property type="match status" value="2"/>
</dbReference>
<evidence type="ECO:0000256" key="1">
    <source>
        <dbReference type="ARBA" id="ARBA00022614"/>
    </source>
</evidence>
<name>A0A2J6Q9G6_9HELO</name>
<feature type="compositionally biased region" description="Polar residues" evidence="3">
    <location>
        <begin position="36"/>
        <end position="47"/>
    </location>
</feature>
<feature type="region of interest" description="Disordered" evidence="3">
    <location>
        <begin position="1"/>
        <end position="96"/>
    </location>
</feature>
<keyword evidence="2" id="KW-0677">Repeat</keyword>
<keyword evidence="5" id="KW-1185">Reference proteome</keyword>
<dbReference type="PANTHER" id="PTHR48051:SF27">
    <property type="entry name" value="LEUCINE-RICH REPEAT-CONTAINING PROTEIN 40"/>
    <property type="match status" value="1"/>
</dbReference>
<feature type="compositionally biased region" description="Low complexity" evidence="3">
    <location>
        <begin position="213"/>
        <end position="228"/>
    </location>
</feature>
<feature type="compositionally biased region" description="Polar residues" evidence="3">
    <location>
        <begin position="264"/>
        <end position="275"/>
    </location>
</feature>
<dbReference type="Pfam" id="PF13855">
    <property type="entry name" value="LRR_8"/>
    <property type="match status" value="1"/>
</dbReference>
<dbReference type="PROSITE" id="PS51450">
    <property type="entry name" value="LRR"/>
    <property type="match status" value="1"/>
</dbReference>
<dbReference type="Proteomes" id="UP000235672">
    <property type="component" value="Unassembled WGS sequence"/>
</dbReference>
<dbReference type="SMART" id="SM00364">
    <property type="entry name" value="LRR_BAC"/>
    <property type="match status" value="6"/>
</dbReference>
<dbReference type="EMBL" id="KZ613476">
    <property type="protein sequence ID" value="PMD22910.1"/>
    <property type="molecule type" value="Genomic_DNA"/>
</dbReference>
<sequence length="1057" mass="114532">MDQPANQPKPSLIPRPSRLSRLPVPSSALRPAASRENLQQSPRQAINNPRLRPTPSREHLSASTTSKPRLSSTPTRKPQTPSVQARERDTSAATVIYKPKSQVFRKASEDVLFRKPSKPTLREASVRSVSTEGHGLPKRNEALPMEAEEQLDPSVHRTPRPSLSERTTETLQNIPSSPAMRKRGSSFFTTESPMRPTSSGTQNSRPGSSSDGSMRPPSRSVSSRPASRAGLAGSVPLDFRASTNTFKPPQSAHLVHTPLRRPSTAKSIKTPSTTRSDAEATENPRQRSPSPVKAMGELPTIKSGSKTVSSRPLKPRASINGLFRKPSMPTLDQANELDRIGYVPKKKSATLSNTSSEAASSSSKSSKATTAITSGDDQTTTPRKSSLALRDQIAKAKAAKRAAAAKQVPTTAPSTEEEVSVIPTDTFDFGLSDDPFNQQINQNGAKGLLRKRIDSARTDGRLNIAAMGFKEIPEEVMNMYSLESVGAQDGTWAESVDLTRFVAADNELEVIAGHVFPDTDPRDAADDEDAKGNQFGGLETLDLHGNVLIQLPLGLRRLELLTALNISNNKLGNDCFQVISQIKSLRDLKLGGNLLAGPLDASITNLQNLEALDVQRNSITSLPEGFSEFGQLRVLNINENRFTSLPFQTLRRLPLIELSAAKNNLTGTLVTADVEELPKLQILDVTSNALTGLDLSGVLSLPSLHQLSCSSNRLTGLPDMASWVSLLTLDAEDNNIESIPDGFVTLPKVKNVNFNGNNLRVLDDRIGGMESLDILRIGGNPLRDKKFSGMTTEELKRALKARMAPPEPEADKEMEADGAFYSAPVSPISPRSTTSDWPVKPGGVLDRSNTQSHSLNPVAAADIAANHAIKALELHHNLFKEIPSSVAFFAATLTTLSLAHNELTSDTFLKDDLELPALKELNLSSNTFNSVQPLIQHLKAPLLERLDISFNRLTSLPPLKRHFPGLITLLASNNTVRELSPESIKGLRVVDCSSNDINSLNARIGLLGGPGGLERLDVTGNRFRVPKYTILEKGTEATLSWLRDRIPAGESSPTDVD</sequence>
<evidence type="ECO:0000256" key="3">
    <source>
        <dbReference type="SAM" id="MobiDB-lite"/>
    </source>
</evidence>
<organism evidence="4 5">
    <name type="scientific">Hyaloscypha hepaticicola</name>
    <dbReference type="NCBI Taxonomy" id="2082293"/>
    <lineage>
        <taxon>Eukaryota</taxon>
        <taxon>Fungi</taxon>
        <taxon>Dikarya</taxon>
        <taxon>Ascomycota</taxon>
        <taxon>Pezizomycotina</taxon>
        <taxon>Leotiomycetes</taxon>
        <taxon>Helotiales</taxon>
        <taxon>Hyaloscyphaceae</taxon>
        <taxon>Hyaloscypha</taxon>
    </lineage>
</organism>
<feature type="compositionally biased region" description="Polar residues" evidence="3">
    <location>
        <begin position="186"/>
        <end position="212"/>
    </location>
</feature>
<dbReference type="Gene3D" id="3.80.10.10">
    <property type="entry name" value="Ribonuclease Inhibitor"/>
    <property type="match status" value="3"/>
</dbReference>
<dbReference type="PANTHER" id="PTHR48051">
    <property type="match status" value="1"/>
</dbReference>
<reference evidence="4 5" key="1">
    <citation type="submission" date="2016-05" db="EMBL/GenBank/DDBJ databases">
        <title>A degradative enzymes factory behind the ericoid mycorrhizal symbiosis.</title>
        <authorList>
            <consortium name="DOE Joint Genome Institute"/>
            <person name="Martino E."/>
            <person name="Morin E."/>
            <person name="Grelet G."/>
            <person name="Kuo A."/>
            <person name="Kohler A."/>
            <person name="Daghino S."/>
            <person name="Barry K."/>
            <person name="Choi C."/>
            <person name="Cichocki N."/>
            <person name="Clum A."/>
            <person name="Copeland A."/>
            <person name="Hainaut M."/>
            <person name="Haridas S."/>
            <person name="Labutti K."/>
            <person name="Lindquist E."/>
            <person name="Lipzen A."/>
            <person name="Khouja H.-R."/>
            <person name="Murat C."/>
            <person name="Ohm R."/>
            <person name="Olson A."/>
            <person name="Spatafora J."/>
            <person name="Veneault-Fourrey C."/>
            <person name="Henrissat B."/>
            <person name="Grigoriev I."/>
            <person name="Martin F."/>
            <person name="Perotto S."/>
        </authorList>
    </citation>
    <scope>NUCLEOTIDE SEQUENCE [LARGE SCALE GENOMIC DNA]</scope>
    <source>
        <strain evidence="4 5">UAMH 7357</strain>
    </source>
</reference>